<name>A0A7X1KKZ6_9SPHN</name>
<organism evidence="2 3">
    <name type="scientific">Novosphingobium flavum</name>
    <dbReference type="NCBI Taxonomy" id="1778672"/>
    <lineage>
        <taxon>Bacteria</taxon>
        <taxon>Pseudomonadati</taxon>
        <taxon>Pseudomonadota</taxon>
        <taxon>Alphaproteobacteria</taxon>
        <taxon>Sphingomonadales</taxon>
        <taxon>Sphingomonadaceae</taxon>
        <taxon>Novosphingobium</taxon>
    </lineage>
</organism>
<dbReference type="Proteomes" id="UP000566813">
    <property type="component" value="Unassembled WGS sequence"/>
</dbReference>
<dbReference type="AlphaFoldDB" id="A0A7X1KKZ6"/>
<proteinExistence type="predicted"/>
<dbReference type="InterPro" id="IPR015168">
    <property type="entry name" value="SsuA/THI5"/>
</dbReference>
<sequence>MFLPRRDFLFGLGASAAAALVAGPAGARRRLAPLSIRLASNQGVENATLQQLMADCGFARDLALDIALVESRDIAGPLAALSAGAADLCMISAFAGVLPAIEAGQPVRLVGSAMQLPALAVCTARSDVRRLRDLVGKRIGIGERQGLLHLLMIALLRQSGMGEDSVTFVSVGSNAQVLEAVLAGRVDAGPCGVAGLSDPRTRVIAGGRLWQALPQFTYQLAYASRDALAHRGEAVARCLAAYTRLFRFVSDRSSRNAYLAARKAVGGDSAGGEQVWEFIQKCQPYGRLPGLSPAHIAYLQRLNLSVGLQHRVLPFADVADPAPAGFARRLLAHPALRAMPRSAA</sequence>
<feature type="domain" description="SsuA/THI5-like" evidence="1">
    <location>
        <begin position="57"/>
        <end position="195"/>
    </location>
</feature>
<evidence type="ECO:0000313" key="2">
    <source>
        <dbReference type="EMBL" id="MBC2664813.1"/>
    </source>
</evidence>
<reference evidence="2 3" key="1">
    <citation type="submission" date="2020-08" db="EMBL/GenBank/DDBJ databases">
        <title>The genome sequence of type strain Novosphingobium flavum NBRC 111647.</title>
        <authorList>
            <person name="Liu Y."/>
        </authorList>
    </citation>
    <scope>NUCLEOTIDE SEQUENCE [LARGE SCALE GENOMIC DNA]</scope>
    <source>
        <strain evidence="2 3">NBRC 111647</strain>
    </source>
</reference>
<comment type="caution">
    <text evidence="2">The sequence shown here is derived from an EMBL/GenBank/DDBJ whole genome shotgun (WGS) entry which is preliminary data.</text>
</comment>
<protein>
    <submittedName>
        <fullName evidence="2">ABC transporter substrate-binding protein</fullName>
    </submittedName>
</protein>
<dbReference type="Gene3D" id="3.40.190.10">
    <property type="entry name" value="Periplasmic binding protein-like II"/>
    <property type="match status" value="2"/>
</dbReference>
<dbReference type="Pfam" id="PF09084">
    <property type="entry name" value="NMT1"/>
    <property type="match status" value="1"/>
</dbReference>
<keyword evidence="3" id="KW-1185">Reference proteome</keyword>
<dbReference type="SUPFAM" id="SSF53850">
    <property type="entry name" value="Periplasmic binding protein-like II"/>
    <property type="match status" value="1"/>
</dbReference>
<evidence type="ECO:0000313" key="3">
    <source>
        <dbReference type="Proteomes" id="UP000566813"/>
    </source>
</evidence>
<accession>A0A7X1KKZ6</accession>
<dbReference type="RefSeq" id="WP_185663078.1">
    <property type="nucleotide sequence ID" value="NZ_JACLAW010000003.1"/>
</dbReference>
<gene>
    <name evidence="2" type="ORF">H7F51_04710</name>
</gene>
<dbReference type="PANTHER" id="PTHR30024:SF48">
    <property type="entry name" value="ABC TRANSPORTER SUBSTRATE-BINDING PROTEIN"/>
    <property type="match status" value="1"/>
</dbReference>
<dbReference type="PROSITE" id="PS51318">
    <property type="entry name" value="TAT"/>
    <property type="match status" value="1"/>
</dbReference>
<evidence type="ECO:0000259" key="1">
    <source>
        <dbReference type="Pfam" id="PF09084"/>
    </source>
</evidence>
<dbReference type="InterPro" id="IPR006311">
    <property type="entry name" value="TAT_signal"/>
</dbReference>
<dbReference type="PANTHER" id="PTHR30024">
    <property type="entry name" value="ALIPHATIC SULFONATES-BINDING PROTEIN-RELATED"/>
    <property type="match status" value="1"/>
</dbReference>
<dbReference type="EMBL" id="JACLAW010000003">
    <property type="protein sequence ID" value="MBC2664813.1"/>
    <property type="molecule type" value="Genomic_DNA"/>
</dbReference>